<evidence type="ECO:0000313" key="2">
    <source>
        <dbReference type="EMBL" id="TWW66087.1"/>
    </source>
</evidence>
<sequence length="201" mass="21659">MCSSSPLTARVALAVAANSAEGREAPVPETAEKKFGNGPEKARTQSNSASGGSNGPGRSRRRGWRHGAEPAHLRRTGDFPLQPEQVAVTEGAPATSPAHLNRLLLSTVGTLALYLPALHGFSSRASVFKLSQRIFAVSEGQLRSVIRTTGSSRAPSPPQESPILQLQGSDNIYKRKILCSSGGNQRELRFLRFRQNIHQRV</sequence>
<keyword evidence="3" id="KW-1185">Reference proteome</keyword>
<proteinExistence type="predicted"/>
<gene>
    <name evidence="2" type="ORF">D4764_20G0001190</name>
</gene>
<comment type="caution">
    <text evidence="2">The sequence shown here is derived from an EMBL/GenBank/DDBJ whole genome shotgun (WGS) entry which is preliminary data.</text>
</comment>
<evidence type="ECO:0000256" key="1">
    <source>
        <dbReference type="SAM" id="MobiDB-lite"/>
    </source>
</evidence>
<name>A0A5C6NKA7_9TELE</name>
<feature type="compositionally biased region" description="Basic and acidic residues" evidence="1">
    <location>
        <begin position="21"/>
        <end position="43"/>
    </location>
</feature>
<dbReference type="AlphaFoldDB" id="A0A5C6NKA7"/>
<dbReference type="Proteomes" id="UP000324091">
    <property type="component" value="Chromosome 20"/>
</dbReference>
<feature type="region of interest" description="Disordered" evidence="1">
    <location>
        <begin position="16"/>
        <end position="77"/>
    </location>
</feature>
<organism evidence="2 3">
    <name type="scientific">Takifugu flavidus</name>
    <name type="common">sansaifugu</name>
    <dbReference type="NCBI Taxonomy" id="433684"/>
    <lineage>
        <taxon>Eukaryota</taxon>
        <taxon>Metazoa</taxon>
        <taxon>Chordata</taxon>
        <taxon>Craniata</taxon>
        <taxon>Vertebrata</taxon>
        <taxon>Euteleostomi</taxon>
        <taxon>Actinopterygii</taxon>
        <taxon>Neopterygii</taxon>
        <taxon>Teleostei</taxon>
        <taxon>Neoteleostei</taxon>
        <taxon>Acanthomorphata</taxon>
        <taxon>Eupercaria</taxon>
        <taxon>Tetraodontiformes</taxon>
        <taxon>Tetradontoidea</taxon>
        <taxon>Tetraodontidae</taxon>
        <taxon>Takifugu</taxon>
    </lineage>
</organism>
<feature type="compositionally biased region" description="Basic and acidic residues" evidence="1">
    <location>
        <begin position="66"/>
        <end position="77"/>
    </location>
</feature>
<protein>
    <submittedName>
        <fullName evidence="2">Uncharacterized protein</fullName>
    </submittedName>
</protein>
<accession>A0A5C6NKA7</accession>
<dbReference type="EMBL" id="RHFK02000013">
    <property type="protein sequence ID" value="TWW66087.1"/>
    <property type="molecule type" value="Genomic_DNA"/>
</dbReference>
<evidence type="ECO:0000313" key="3">
    <source>
        <dbReference type="Proteomes" id="UP000324091"/>
    </source>
</evidence>
<reference evidence="2 3" key="1">
    <citation type="submission" date="2019-04" db="EMBL/GenBank/DDBJ databases">
        <title>Chromosome genome assembly for Takifugu flavidus.</title>
        <authorList>
            <person name="Xiao S."/>
        </authorList>
    </citation>
    <scope>NUCLEOTIDE SEQUENCE [LARGE SCALE GENOMIC DNA]</scope>
    <source>
        <strain evidence="2">HTHZ2018</strain>
        <tissue evidence="2">Muscle</tissue>
    </source>
</reference>